<evidence type="ECO:0000313" key="3">
    <source>
        <dbReference type="EMBL" id="JAS59025.1"/>
    </source>
</evidence>
<dbReference type="Pfam" id="PF00849">
    <property type="entry name" value="PseudoU_synth_2"/>
    <property type="match status" value="1"/>
</dbReference>
<protein>
    <recommendedName>
        <fullName evidence="2">Pseudouridine synthase RsuA/RluA-like domain-containing protein</fullName>
    </recommendedName>
</protein>
<name>A0A1B6G9A7_9HEMI</name>
<feature type="domain" description="Pseudouridine synthase RsuA/RluA-like" evidence="2">
    <location>
        <begin position="51"/>
        <end position="214"/>
    </location>
</feature>
<dbReference type="GO" id="GO:0000455">
    <property type="term" value="P:enzyme-directed rRNA pseudouridine synthesis"/>
    <property type="evidence" value="ECO:0007669"/>
    <property type="project" value="TreeGrafter"/>
</dbReference>
<dbReference type="PANTHER" id="PTHR21600:SF87">
    <property type="entry name" value="RNA PSEUDOURIDYLATE SYNTHASE DOMAIN-CONTAINING PROTEIN 1"/>
    <property type="match status" value="1"/>
</dbReference>
<evidence type="ECO:0000259" key="2">
    <source>
        <dbReference type="Pfam" id="PF00849"/>
    </source>
</evidence>
<gene>
    <name evidence="3" type="ORF">g.7383</name>
</gene>
<dbReference type="InterPro" id="IPR050188">
    <property type="entry name" value="RluA_PseudoU_synthase"/>
</dbReference>
<organism evidence="3">
    <name type="scientific">Cuerna arida</name>
    <dbReference type="NCBI Taxonomy" id="1464854"/>
    <lineage>
        <taxon>Eukaryota</taxon>
        <taxon>Metazoa</taxon>
        <taxon>Ecdysozoa</taxon>
        <taxon>Arthropoda</taxon>
        <taxon>Hexapoda</taxon>
        <taxon>Insecta</taxon>
        <taxon>Pterygota</taxon>
        <taxon>Neoptera</taxon>
        <taxon>Paraneoptera</taxon>
        <taxon>Hemiptera</taxon>
        <taxon>Auchenorrhyncha</taxon>
        <taxon>Membracoidea</taxon>
        <taxon>Cicadellidae</taxon>
        <taxon>Cicadellinae</taxon>
        <taxon>Proconiini</taxon>
        <taxon>Cuerna</taxon>
    </lineage>
</organism>
<dbReference type="SUPFAM" id="SSF55120">
    <property type="entry name" value="Pseudouridine synthase"/>
    <property type="match status" value="1"/>
</dbReference>
<sequence>MKELLAMEIVIEAIFKVLATEGSFYCIFYFSKKFICWNKTRDLNVIYHSDNYLIVNKDYDVLINSDEPNSKTLQYKLCGRFPNLVNPKLQHGFYFTHRLDYCTSGVICIALHKTACSAASSAFQKRTTRKYYLALLRGHVSEEFIEIKNGIGEDAREVEGSHRMCVEEDESCLKPRNALTKLLVLQRGMYGGYPATKVLLRPITGRRHQLRVHCCHLGHTIVGDYTYSRRRDVSPSRTFLHSFRLVLPSSVEHIDVTTPDPFDEDSCDGWFPVETLNKLNSDVFDKLNK</sequence>
<dbReference type="GO" id="GO:0003723">
    <property type="term" value="F:RNA binding"/>
    <property type="evidence" value="ECO:0007669"/>
    <property type="project" value="InterPro"/>
</dbReference>
<dbReference type="InterPro" id="IPR020103">
    <property type="entry name" value="PsdUridine_synth_cat_dom_sf"/>
</dbReference>
<proteinExistence type="inferred from homology"/>
<dbReference type="GO" id="GO:0009982">
    <property type="term" value="F:pseudouridine synthase activity"/>
    <property type="evidence" value="ECO:0007669"/>
    <property type="project" value="InterPro"/>
</dbReference>
<comment type="similarity">
    <text evidence="1">Belongs to the pseudouridine synthase RluA family.</text>
</comment>
<dbReference type="InterPro" id="IPR006145">
    <property type="entry name" value="PsdUridine_synth_RsuA/RluA"/>
</dbReference>
<dbReference type="Gene3D" id="3.30.2350.10">
    <property type="entry name" value="Pseudouridine synthase"/>
    <property type="match status" value="1"/>
</dbReference>
<dbReference type="EMBL" id="GECZ01010744">
    <property type="protein sequence ID" value="JAS59025.1"/>
    <property type="molecule type" value="Transcribed_RNA"/>
</dbReference>
<dbReference type="PANTHER" id="PTHR21600">
    <property type="entry name" value="MITOCHONDRIAL RNA PSEUDOURIDINE SYNTHASE"/>
    <property type="match status" value="1"/>
</dbReference>
<dbReference type="CDD" id="cd02869">
    <property type="entry name" value="PseudoU_synth_RluA_like"/>
    <property type="match status" value="1"/>
</dbReference>
<evidence type="ECO:0000256" key="1">
    <source>
        <dbReference type="ARBA" id="ARBA00010876"/>
    </source>
</evidence>
<accession>A0A1B6G9A7</accession>
<dbReference type="AlphaFoldDB" id="A0A1B6G9A7"/>
<reference evidence="3" key="1">
    <citation type="submission" date="2015-11" db="EMBL/GenBank/DDBJ databases">
        <title>De novo transcriptome assembly of four potential Pierce s Disease insect vectors from Arizona vineyards.</title>
        <authorList>
            <person name="Tassone E.E."/>
        </authorList>
    </citation>
    <scope>NUCLEOTIDE SEQUENCE</scope>
</reference>